<dbReference type="InterPro" id="IPR018552">
    <property type="entry name" value="CENP-X"/>
</dbReference>
<dbReference type="OrthoDB" id="2500381at2759"/>
<dbReference type="EMBL" id="JAESVG020000010">
    <property type="protein sequence ID" value="KAG8623008.1"/>
    <property type="molecule type" value="Genomic_DNA"/>
</dbReference>
<dbReference type="GO" id="GO:0006281">
    <property type="term" value="P:DNA repair"/>
    <property type="evidence" value="ECO:0007669"/>
    <property type="project" value="UniProtKB-KW"/>
</dbReference>
<proteinExistence type="inferred from homology"/>
<evidence type="ECO:0000256" key="7">
    <source>
        <dbReference type="SAM" id="MobiDB-lite"/>
    </source>
</evidence>
<dbReference type="GO" id="GO:0046982">
    <property type="term" value="F:protein heterodimerization activity"/>
    <property type="evidence" value="ECO:0007669"/>
    <property type="project" value="InterPro"/>
</dbReference>
<evidence type="ECO:0000256" key="6">
    <source>
        <dbReference type="ARBA" id="ARBA00023242"/>
    </source>
</evidence>
<feature type="compositionally biased region" description="Acidic residues" evidence="7">
    <location>
        <begin position="58"/>
        <end position="79"/>
    </location>
</feature>
<dbReference type="SUPFAM" id="SSF47113">
    <property type="entry name" value="Histone-fold"/>
    <property type="match status" value="1"/>
</dbReference>
<dbReference type="GO" id="GO:0051382">
    <property type="term" value="P:kinetochore assembly"/>
    <property type="evidence" value="ECO:0007669"/>
    <property type="project" value="InterPro"/>
</dbReference>
<evidence type="ECO:0000256" key="1">
    <source>
        <dbReference type="ARBA" id="ARBA00004123"/>
    </source>
</evidence>
<dbReference type="GO" id="GO:0071821">
    <property type="term" value="C:FANCM-MHF complex"/>
    <property type="evidence" value="ECO:0007669"/>
    <property type="project" value="TreeGrafter"/>
</dbReference>
<name>A0A8K0PDE8_9PEZI</name>
<dbReference type="GO" id="GO:0031297">
    <property type="term" value="P:replication fork processing"/>
    <property type="evidence" value="ECO:0007669"/>
    <property type="project" value="TreeGrafter"/>
</dbReference>
<keyword evidence="9" id="KW-1185">Reference proteome</keyword>
<feature type="compositionally biased region" description="Low complexity" evidence="7">
    <location>
        <begin position="80"/>
        <end position="95"/>
    </location>
</feature>
<comment type="caution">
    <text evidence="8">The sequence shown here is derived from an EMBL/GenBank/DDBJ whole genome shotgun (WGS) entry which is preliminary data.</text>
</comment>
<keyword evidence="5" id="KW-0234">DNA repair</keyword>
<dbReference type="GO" id="GO:0000712">
    <property type="term" value="P:resolution of meiotic recombination intermediates"/>
    <property type="evidence" value="ECO:0007669"/>
    <property type="project" value="TreeGrafter"/>
</dbReference>
<feature type="compositionally biased region" description="Low complexity" evidence="7">
    <location>
        <begin position="31"/>
        <end position="49"/>
    </location>
</feature>
<dbReference type="CDD" id="cd22921">
    <property type="entry name" value="HFD_CENP-X"/>
    <property type="match status" value="1"/>
</dbReference>
<evidence type="ECO:0000256" key="4">
    <source>
        <dbReference type="ARBA" id="ARBA00023125"/>
    </source>
</evidence>
<comment type="similarity">
    <text evidence="2">Belongs to the CENP-X/MHF2 family.</text>
</comment>
<feature type="region of interest" description="Disordered" evidence="7">
    <location>
        <begin position="161"/>
        <end position="183"/>
    </location>
</feature>
<comment type="subcellular location">
    <subcellularLocation>
        <location evidence="1">Nucleus</location>
    </subcellularLocation>
</comment>
<keyword evidence="3" id="KW-0227">DNA damage</keyword>
<feature type="region of interest" description="Disordered" evidence="7">
    <location>
        <begin position="1"/>
        <end position="114"/>
    </location>
</feature>
<sequence>MPPPRAISNTSSTGLFNKKPTPFKPPGPAKSSSNSNDGTSSAGSNAAATVKPATMTISDDEEDFGTAFDIDDVDMEDLVDSPPNQTPAKPNTAPPAKDRPRFPQPETTEDEAIPGIPPALLTRIMHEFYLDKDTKISRDADAMVRRYVDLFVREAIARAAEGQKEAKKQEEVAAGGNKTGKSRALQDDIYLDVEDLERITPSMLLDF</sequence>
<evidence type="ECO:0000256" key="5">
    <source>
        <dbReference type="ARBA" id="ARBA00023204"/>
    </source>
</evidence>
<dbReference type="GO" id="GO:0003677">
    <property type="term" value="F:DNA binding"/>
    <property type="evidence" value="ECO:0007669"/>
    <property type="project" value="UniProtKB-KW"/>
</dbReference>
<dbReference type="Gene3D" id="1.10.20.10">
    <property type="entry name" value="Histone, subunit A"/>
    <property type="match status" value="1"/>
</dbReference>
<dbReference type="Proteomes" id="UP000809789">
    <property type="component" value="Unassembled WGS sequence"/>
</dbReference>
<evidence type="ECO:0000313" key="8">
    <source>
        <dbReference type="EMBL" id="KAG8623008.1"/>
    </source>
</evidence>
<dbReference type="Pfam" id="PF09415">
    <property type="entry name" value="CENP-X"/>
    <property type="match status" value="1"/>
</dbReference>
<evidence type="ECO:0000256" key="3">
    <source>
        <dbReference type="ARBA" id="ARBA00022763"/>
    </source>
</evidence>
<organism evidence="8 9">
    <name type="scientific">Elsinoe batatas</name>
    <dbReference type="NCBI Taxonomy" id="2601811"/>
    <lineage>
        <taxon>Eukaryota</taxon>
        <taxon>Fungi</taxon>
        <taxon>Dikarya</taxon>
        <taxon>Ascomycota</taxon>
        <taxon>Pezizomycotina</taxon>
        <taxon>Dothideomycetes</taxon>
        <taxon>Dothideomycetidae</taxon>
        <taxon>Myriangiales</taxon>
        <taxon>Elsinoaceae</taxon>
        <taxon>Elsinoe</taxon>
    </lineage>
</organism>
<dbReference type="InterPro" id="IPR009072">
    <property type="entry name" value="Histone-fold"/>
</dbReference>
<gene>
    <name evidence="8" type="ORF">KVT40_007984</name>
</gene>
<feature type="compositionally biased region" description="Basic and acidic residues" evidence="7">
    <location>
        <begin position="161"/>
        <end position="171"/>
    </location>
</feature>
<evidence type="ECO:0000313" key="9">
    <source>
        <dbReference type="Proteomes" id="UP000809789"/>
    </source>
</evidence>
<evidence type="ECO:0000256" key="2">
    <source>
        <dbReference type="ARBA" id="ARBA00009359"/>
    </source>
</evidence>
<accession>A0A8K0PDE8</accession>
<dbReference type="PANTHER" id="PTHR28680:SF1">
    <property type="entry name" value="CENTROMERE PROTEIN X"/>
    <property type="match status" value="1"/>
</dbReference>
<dbReference type="AlphaFoldDB" id="A0A8K0PDE8"/>
<reference evidence="8" key="1">
    <citation type="submission" date="2021-07" db="EMBL/GenBank/DDBJ databases">
        <title>Elsinoe batatas strain:CRI-CJ2 Genome sequencing and assembly.</title>
        <authorList>
            <person name="Huang L."/>
        </authorList>
    </citation>
    <scope>NUCLEOTIDE SEQUENCE</scope>
    <source>
        <strain evidence="8">CRI-CJ2</strain>
    </source>
</reference>
<dbReference type="PANTHER" id="PTHR28680">
    <property type="entry name" value="CENTROMERE PROTEIN X"/>
    <property type="match status" value="1"/>
</dbReference>
<keyword evidence="4" id="KW-0238">DNA-binding</keyword>
<protein>
    <submittedName>
        <fullName evidence="8">Uncharacterized protein</fullName>
    </submittedName>
</protein>
<keyword evidence="6" id="KW-0539">Nucleus</keyword>